<feature type="region of interest" description="Disordered" evidence="1">
    <location>
        <begin position="39"/>
        <end position="59"/>
    </location>
</feature>
<dbReference type="Proteomes" id="UP000774617">
    <property type="component" value="Unassembled WGS sequence"/>
</dbReference>
<sequence>MAASECGQRVWRLYWQLGWRRGTTVGFAEGCCYGGTVEPPLHSPRPHDSDAATNAADRSAVGASPEAISALQQPYPTSPLFFSRCKRGRVGSRSLRVCRARLNSIPKFHLAFCRACQSDEARFGALSGGAPSNQRGAGREQLTSPSFESLPLSVPFPSIRSFEARGGWPGQANEQANPPGPALTRRVSCIHGVLVAGRRCPNVCAASAPPVRELPYVRGCPPWPCLLALLLPLRCR</sequence>
<reference evidence="2 3" key="1">
    <citation type="journal article" date="2021" name="Nat. Commun.">
        <title>Genetic determinants of endophytism in the Arabidopsis root mycobiome.</title>
        <authorList>
            <person name="Mesny F."/>
            <person name="Miyauchi S."/>
            <person name="Thiergart T."/>
            <person name="Pickel B."/>
            <person name="Atanasova L."/>
            <person name="Karlsson M."/>
            <person name="Huettel B."/>
            <person name="Barry K.W."/>
            <person name="Haridas S."/>
            <person name="Chen C."/>
            <person name="Bauer D."/>
            <person name="Andreopoulos W."/>
            <person name="Pangilinan J."/>
            <person name="LaButti K."/>
            <person name="Riley R."/>
            <person name="Lipzen A."/>
            <person name="Clum A."/>
            <person name="Drula E."/>
            <person name="Henrissat B."/>
            <person name="Kohler A."/>
            <person name="Grigoriev I.V."/>
            <person name="Martin F.M."/>
            <person name="Hacquard S."/>
        </authorList>
    </citation>
    <scope>NUCLEOTIDE SEQUENCE [LARGE SCALE GENOMIC DNA]</scope>
    <source>
        <strain evidence="2 3">MPI-SDFR-AT-0080</strain>
    </source>
</reference>
<keyword evidence="3" id="KW-1185">Reference proteome</keyword>
<evidence type="ECO:0000313" key="2">
    <source>
        <dbReference type="EMBL" id="KAH7053162.1"/>
    </source>
</evidence>
<accession>A0ABQ8GED2</accession>
<evidence type="ECO:0000313" key="3">
    <source>
        <dbReference type="Proteomes" id="UP000774617"/>
    </source>
</evidence>
<protein>
    <submittedName>
        <fullName evidence="2">Uncharacterized protein</fullName>
    </submittedName>
</protein>
<evidence type="ECO:0000256" key="1">
    <source>
        <dbReference type="SAM" id="MobiDB-lite"/>
    </source>
</evidence>
<dbReference type="EMBL" id="JAGTJR010000010">
    <property type="protein sequence ID" value="KAH7053162.1"/>
    <property type="molecule type" value="Genomic_DNA"/>
</dbReference>
<name>A0ABQ8GED2_9PEZI</name>
<organism evidence="2 3">
    <name type="scientific">Macrophomina phaseolina</name>
    <dbReference type="NCBI Taxonomy" id="35725"/>
    <lineage>
        <taxon>Eukaryota</taxon>
        <taxon>Fungi</taxon>
        <taxon>Dikarya</taxon>
        <taxon>Ascomycota</taxon>
        <taxon>Pezizomycotina</taxon>
        <taxon>Dothideomycetes</taxon>
        <taxon>Dothideomycetes incertae sedis</taxon>
        <taxon>Botryosphaeriales</taxon>
        <taxon>Botryosphaeriaceae</taxon>
        <taxon>Macrophomina</taxon>
    </lineage>
</organism>
<proteinExistence type="predicted"/>
<comment type="caution">
    <text evidence="2">The sequence shown here is derived from an EMBL/GenBank/DDBJ whole genome shotgun (WGS) entry which is preliminary data.</text>
</comment>
<gene>
    <name evidence="2" type="ORF">B0J12DRAFT_46786</name>
</gene>